<feature type="non-terminal residue" evidence="1">
    <location>
        <position position="49"/>
    </location>
</feature>
<reference evidence="1" key="1">
    <citation type="submission" date="2021-06" db="EMBL/GenBank/DDBJ databases">
        <authorList>
            <person name="Kallberg Y."/>
            <person name="Tangrot J."/>
            <person name="Rosling A."/>
        </authorList>
    </citation>
    <scope>NUCLEOTIDE SEQUENCE</scope>
    <source>
        <strain evidence="1">MA461A</strain>
    </source>
</reference>
<gene>
    <name evidence="1" type="ORF">RPERSI_LOCUS29272</name>
</gene>
<name>A0ACA9SDD3_9GLOM</name>
<dbReference type="EMBL" id="CAJVQC010109880">
    <property type="protein sequence ID" value="CAG8834691.1"/>
    <property type="molecule type" value="Genomic_DNA"/>
</dbReference>
<protein>
    <submittedName>
        <fullName evidence="1">10826_t:CDS:1</fullName>
    </submittedName>
</protein>
<dbReference type="Proteomes" id="UP000789920">
    <property type="component" value="Unassembled WGS sequence"/>
</dbReference>
<comment type="caution">
    <text evidence="1">The sequence shown here is derived from an EMBL/GenBank/DDBJ whole genome shotgun (WGS) entry which is preliminary data.</text>
</comment>
<evidence type="ECO:0000313" key="1">
    <source>
        <dbReference type="EMBL" id="CAG8834691.1"/>
    </source>
</evidence>
<organism evidence="1 2">
    <name type="scientific">Racocetra persica</name>
    <dbReference type="NCBI Taxonomy" id="160502"/>
    <lineage>
        <taxon>Eukaryota</taxon>
        <taxon>Fungi</taxon>
        <taxon>Fungi incertae sedis</taxon>
        <taxon>Mucoromycota</taxon>
        <taxon>Glomeromycotina</taxon>
        <taxon>Glomeromycetes</taxon>
        <taxon>Diversisporales</taxon>
        <taxon>Gigasporaceae</taxon>
        <taxon>Racocetra</taxon>
    </lineage>
</organism>
<sequence length="49" mass="5790">SQAQVNNPYMDTQTQFDQLWSGLIKFDWNDGLMEFEPNSNLSKFKSKNF</sequence>
<evidence type="ECO:0000313" key="2">
    <source>
        <dbReference type="Proteomes" id="UP000789920"/>
    </source>
</evidence>
<feature type="non-terminal residue" evidence="1">
    <location>
        <position position="1"/>
    </location>
</feature>
<keyword evidence="2" id="KW-1185">Reference proteome</keyword>
<proteinExistence type="predicted"/>
<accession>A0ACA9SDD3</accession>